<keyword evidence="2" id="KW-1185">Reference proteome</keyword>
<dbReference type="EMBL" id="JANHOG010000341">
    <property type="protein sequence ID" value="KAJ3555331.1"/>
    <property type="molecule type" value="Genomic_DNA"/>
</dbReference>
<accession>A0ACC1T7S6</accession>
<proteinExistence type="predicted"/>
<evidence type="ECO:0000313" key="2">
    <source>
        <dbReference type="Proteomes" id="UP001148662"/>
    </source>
</evidence>
<gene>
    <name evidence="1" type="ORF">NM688_g2637</name>
</gene>
<sequence length="69" mass="7363">MPTVPVLPASADATADFAVPSLLQIPTPPVYPQSVLRLPPASQISSPEPTPSTAAVLCEYLIFKLHPRR</sequence>
<dbReference type="Proteomes" id="UP001148662">
    <property type="component" value="Unassembled WGS sequence"/>
</dbReference>
<protein>
    <submittedName>
        <fullName evidence="1">Uncharacterized protein</fullName>
    </submittedName>
</protein>
<name>A0ACC1T7S6_9APHY</name>
<reference evidence="1" key="1">
    <citation type="submission" date="2022-07" db="EMBL/GenBank/DDBJ databases">
        <title>Genome Sequence of Phlebia brevispora.</title>
        <authorList>
            <person name="Buettner E."/>
        </authorList>
    </citation>
    <scope>NUCLEOTIDE SEQUENCE</scope>
    <source>
        <strain evidence="1">MPL23</strain>
    </source>
</reference>
<comment type="caution">
    <text evidence="1">The sequence shown here is derived from an EMBL/GenBank/DDBJ whole genome shotgun (WGS) entry which is preliminary data.</text>
</comment>
<evidence type="ECO:0000313" key="1">
    <source>
        <dbReference type="EMBL" id="KAJ3555331.1"/>
    </source>
</evidence>
<organism evidence="1 2">
    <name type="scientific">Phlebia brevispora</name>
    <dbReference type="NCBI Taxonomy" id="194682"/>
    <lineage>
        <taxon>Eukaryota</taxon>
        <taxon>Fungi</taxon>
        <taxon>Dikarya</taxon>
        <taxon>Basidiomycota</taxon>
        <taxon>Agaricomycotina</taxon>
        <taxon>Agaricomycetes</taxon>
        <taxon>Polyporales</taxon>
        <taxon>Meruliaceae</taxon>
        <taxon>Phlebia</taxon>
    </lineage>
</organism>